<keyword evidence="1" id="KW-0677">Repeat</keyword>
<dbReference type="Proteomes" id="UP000325440">
    <property type="component" value="Unassembled WGS sequence"/>
</dbReference>
<evidence type="ECO:0000256" key="1">
    <source>
        <dbReference type="ARBA" id="ARBA00022737"/>
    </source>
</evidence>
<feature type="domain" description="C2" evidence="3">
    <location>
        <begin position="309"/>
        <end position="445"/>
    </location>
</feature>
<dbReference type="PRINTS" id="PR00399">
    <property type="entry name" value="SYNAPTOTAGMN"/>
</dbReference>
<dbReference type="PROSITE" id="PS50004">
    <property type="entry name" value="C2"/>
    <property type="match status" value="2"/>
</dbReference>
<dbReference type="Pfam" id="PF00168">
    <property type="entry name" value="C2"/>
    <property type="match status" value="2"/>
</dbReference>
<evidence type="ECO:0000313" key="4">
    <source>
        <dbReference type="EMBL" id="VVC44171.1"/>
    </source>
</evidence>
<feature type="compositionally biased region" description="Gly residues" evidence="2">
    <location>
        <begin position="108"/>
        <end position="118"/>
    </location>
</feature>
<dbReference type="EMBL" id="CABPRJ010002376">
    <property type="protein sequence ID" value="VVC44171.1"/>
    <property type="molecule type" value="Genomic_DNA"/>
</dbReference>
<feature type="region of interest" description="Disordered" evidence="2">
    <location>
        <begin position="85"/>
        <end position="125"/>
    </location>
</feature>
<dbReference type="PRINTS" id="PR00360">
    <property type="entry name" value="C2DOMAIN"/>
</dbReference>
<dbReference type="GO" id="GO:0048791">
    <property type="term" value="P:calcium ion-regulated exocytosis of neurotransmitter"/>
    <property type="evidence" value="ECO:0007669"/>
    <property type="project" value="TreeGrafter"/>
</dbReference>
<reference evidence="4 5" key="1">
    <citation type="submission" date="2019-08" db="EMBL/GenBank/DDBJ databases">
        <authorList>
            <person name="Alioto T."/>
            <person name="Alioto T."/>
            <person name="Gomez Garrido J."/>
        </authorList>
    </citation>
    <scope>NUCLEOTIDE SEQUENCE [LARGE SCALE GENOMIC DNA]</scope>
</reference>
<keyword evidence="5" id="KW-1185">Reference proteome</keyword>
<dbReference type="GO" id="GO:0098793">
    <property type="term" value="C:presynapse"/>
    <property type="evidence" value="ECO:0007669"/>
    <property type="project" value="GOC"/>
</dbReference>
<evidence type="ECO:0000256" key="2">
    <source>
        <dbReference type="SAM" id="MobiDB-lite"/>
    </source>
</evidence>
<dbReference type="InterPro" id="IPR000008">
    <property type="entry name" value="C2_dom"/>
</dbReference>
<dbReference type="PANTHER" id="PTHR10024">
    <property type="entry name" value="SYNAPTOTAGMIN"/>
    <property type="match status" value="1"/>
</dbReference>
<gene>
    <name evidence="4" type="ORF">CINCED_3A021603</name>
</gene>
<dbReference type="GO" id="GO:0000149">
    <property type="term" value="F:SNARE binding"/>
    <property type="evidence" value="ECO:0007669"/>
    <property type="project" value="TreeGrafter"/>
</dbReference>
<dbReference type="GO" id="GO:0006906">
    <property type="term" value="P:vesicle fusion"/>
    <property type="evidence" value="ECO:0007669"/>
    <property type="project" value="TreeGrafter"/>
</dbReference>
<dbReference type="GO" id="GO:0030424">
    <property type="term" value="C:axon"/>
    <property type="evidence" value="ECO:0007669"/>
    <property type="project" value="TreeGrafter"/>
</dbReference>
<sequence>MIREVEPTVSRELVKKPKIFQLNRNLAETYSIRTVFQPTDLPPLQPTLQHNQCAHLPLGRSAIPHQQATQTTDCIVALVSSPSFGGGGSSKPGHAASADDVSTAVGGHHSGGCGGPSSGGSSSAVSAAEHLLHKDIAAVAQGGWNVTKSLMNVKAEEDSHDRCQSLTELNKEPPAVPSEKVGQINFGLEYDYQQNTLILRIIAAKDLPAMDLSGTSDPYVRVTLLPDKKHRLDTKVKRRTLNPRWNETLYFQGFTMQKLHNRTLHLHVFDYDRFSRDDSIGETYIELNNVDFTAKPVFWKDLTAPLKDKCGHLLTSLSYNPMTNNLTLGIIEARNLKAMDINGKSDPYVKVWLHVGDKKVEKRKSMVFKCNLNPMFDEKFEYTLPVEQLREAALEVMVMDFDNIGRNELIGKITISSNKNATGQAEAQHWKDMLSKPKQSVEYWHRLKPE</sequence>
<dbReference type="GO" id="GO:0005544">
    <property type="term" value="F:calcium-dependent phospholipid binding"/>
    <property type="evidence" value="ECO:0007669"/>
    <property type="project" value="TreeGrafter"/>
</dbReference>
<dbReference type="GO" id="GO:0070382">
    <property type="term" value="C:exocytic vesicle"/>
    <property type="evidence" value="ECO:0007669"/>
    <property type="project" value="TreeGrafter"/>
</dbReference>
<evidence type="ECO:0000259" key="3">
    <source>
        <dbReference type="PROSITE" id="PS50004"/>
    </source>
</evidence>
<dbReference type="InterPro" id="IPR037741">
    <property type="entry name" value="C2B_Synaptotagmin-7"/>
</dbReference>
<dbReference type="Gene3D" id="2.60.40.150">
    <property type="entry name" value="C2 domain"/>
    <property type="match status" value="2"/>
</dbReference>
<dbReference type="SMART" id="SM00239">
    <property type="entry name" value="C2"/>
    <property type="match status" value="2"/>
</dbReference>
<dbReference type="AlphaFoldDB" id="A0A5E4NP66"/>
<protein>
    <submittedName>
        <fullName evidence="4">Synaptotagmin,C2 domain</fullName>
    </submittedName>
</protein>
<dbReference type="FunFam" id="2.60.40.150:FF:000140">
    <property type="entry name" value="synaptotagmin-7 isoform X1"/>
    <property type="match status" value="1"/>
</dbReference>
<accession>A0A5E4NP66</accession>
<evidence type="ECO:0000313" key="5">
    <source>
        <dbReference type="Proteomes" id="UP000325440"/>
    </source>
</evidence>
<dbReference type="GO" id="GO:0001786">
    <property type="term" value="F:phosphatidylserine binding"/>
    <property type="evidence" value="ECO:0007669"/>
    <property type="project" value="TreeGrafter"/>
</dbReference>
<dbReference type="GO" id="GO:0030276">
    <property type="term" value="F:clathrin binding"/>
    <property type="evidence" value="ECO:0007669"/>
    <property type="project" value="TreeGrafter"/>
</dbReference>
<dbReference type="InterPro" id="IPR001565">
    <property type="entry name" value="Synaptotagmin"/>
</dbReference>
<dbReference type="SUPFAM" id="SSF49562">
    <property type="entry name" value="C2 domain (Calcium/lipid-binding domain, CaLB)"/>
    <property type="match status" value="2"/>
</dbReference>
<proteinExistence type="predicted"/>
<dbReference type="PANTHER" id="PTHR10024:SF344">
    <property type="entry name" value="SYNAPTOTAGMIN-7"/>
    <property type="match status" value="1"/>
</dbReference>
<dbReference type="CDD" id="cd08405">
    <property type="entry name" value="C2B_Synaptotagmin-7"/>
    <property type="match status" value="1"/>
</dbReference>
<dbReference type="InterPro" id="IPR035892">
    <property type="entry name" value="C2_domain_sf"/>
</dbReference>
<dbReference type="GO" id="GO:0005886">
    <property type="term" value="C:plasma membrane"/>
    <property type="evidence" value="ECO:0007669"/>
    <property type="project" value="TreeGrafter"/>
</dbReference>
<organism evidence="4 5">
    <name type="scientific">Cinara cedri</name>
    <dbReference type="NCBI Taxonomy" id="506608"/>
    <lineage>
        <taxon>Eukaryota</taxon>
        <taxon>Metazoa</taxon>
        <taxon>Ecdysozoa</taxon>
        <taxon>Arthropoda</taxon>
        <taxon>Hexapoda</taxon>
        <taxon>Insecta</taxon>
        <taxon>Pterygota</taxon>
        <taxon>Neoptera</taxon>
        <taxon>Paraneoptera</taxon>
        <taxon>Hemiptera</taxon>
        <taxon>Sternorrhyncha</taxon>
        <taxon>Aphidomorpha</taxon>
        <taxon>Aphidoidea</taxon>
        <taxon>Aphididae</taxon>
        <taxon>Lachninae</taxon>
        <taxon>Cinara</taxon>
    </lineage>
</organism>
<dbReference type="OrthoDB" id="67700at2759"/>
<name>A0A5E4NP66_9HEMI</name>
<dbReference type="GO" id="GO:0005509">
    <property type="term" value="F:calcium ion binding"/>
    <property type="evidence" value="ECO:0007669"/>
    <property type="project" value="TreeGrafter"/>
</dbReference>
<feature type="domain" description="C2" evidence="3">
    <location>
        <begin position="180"/>
        <end position="300"/>
    </location>
</feature>